<dbReference type="AlphaFoldDB" id="A0AAP5KPI5"/>
<proteinExistence type="predicted"/>
<dbReference type="EMBL" id="JARPYT010000015">
    <property type="protein sequence ID" value="MDT2637853.1"/>
    <property type="molecule type" value="Genomic_DNA"/>
</dbReference>
<evidence type="ECO:0000313" key="3">
    <source>
        <dbReference type="Proteomes" id="UP001245561"/>
    </source>
</evidence>
<evidence type="ECO:0000313" key="2">
    <source>
        <dbReference type="EMBL" id="MDT2637853.1"/>
    </source>
</evidence>
<accession>A0AAP5KPI5</accession>
<dbReference type="Proteomes" id="UP001245561">
    <property type="component" value="Unassembled WGS sequence"/>
</dbReference>
<sequence>MYTIIVLHSYITAKGKRTHDKNLAWRFNTEEQATKLADKLGGRVAKIG</sequence>
<organism evidence="2 3">
    <name type="scientific">Enterococcus dongliensis</name>
    <dbReference type="NCBI Taxonomy" id="2559925"/>
    <lineage>
        <taxon>Bacteria</taxon>
        <taxon>Bacillati</taxon>
        <taxon>Bacillota</taxon>
        <taxon>Bacilli</taxon>
        <taxon>Lactobacillales</taxon>
        <taxon>Enterococcaceae</taxon>
        <taxon>Enterococcus</taxon>
    </lineage>
</organism>
<dbReference type="EMBL" id="JARPYR010000006">
    <property type="protein sequence ID" value="MDT2596231.1"/>
    <property type="molecule type" value="Genomic_DNA"/>
</dbReference>
<keyword evidence="4" id="KW-1185">Reference proteome</keyword>
<comment type="caution">
    <text evidence="2">The sequence shown here is derived from an EMBL/GenBank/DDBJ whole genome shotgun (WGS) entry which is preliminary data.</text>
</comment>
<dbReference type="GeneID" id="86909107"/>
<evidence type="ECO:0000313" key="4">
    <source>
        <dbReference type="Proteomes" id="UP001256547"/>
    </source>
</evidence>
<evidence type="ECO:0000313" key="1">
    <source>
        <dbReference type="EMBL" id="MDT2596231.1"/>
    </source>
</evidence>
<protein>
    <submittedName>
        <fullName evidence="2">Uncharacterized protein</fullName>
    </submittedName>
</protein>
<gene>
    <name evidence="2" type="ORF">P7D36_10150</name>
    <name evidence="1" type="ORF">P7D39_04230</name>
</gene>
<reference evidence="2 4" key="1">
    <citation type="submission" date="2023-03" db="EMBL/GenBank/DDBJ databases">
        <authorList>
            <person name="Shen W."/>
            <person name="Cai J."/>
        </authorList>
    </citation>
    <scope>NUCLEOTIDE SEQUENCE</scope>
    <source>
        <strain evidence="2">P55-2</strain>
        <strain evidence="1 4">P72-2</strain>
    </source>
</reference>
<dbReference type="RefSeq" id="WP_170999783.1">
    <property type="nucleotide sequence ID" value="NZ_JARPYR010000006.1"/>
</dbReference>
<name>A0AAP5KPI5_9ENTE</name>
<dbReference type="Proteomes" id="UP001256547">
    <property type="component" value="Unassembled WGS sequence"/>
</dbReference>